<feature type="domain" description="DUF4333" evidence="1">
    <location>
        <begin position="49"/>
        <end position="119"/>
    </location>
</feature>
<accession>A0A4V3HV90</accession>
<evidence type="ECO:0000259" key="1">
    <source>
        <dbReference type="Pfam" id="PF14230"/>
    </source>
</evidence>
<dbReference type="EMBL" id="PECC01000027">
    <property type="protein sequence ID" value="TDZ50493.1"/>
    <property type="molecule type" value="Genomic_DNA"/>
</dbReference>
<reference evidence="2 3" key="1">
    <citation type="journal article" date="2019" name="Sci. Rep.">
        <title>Extended insight into the Mycobacterium chelonae-abscessus complex through whole genome sequencing of Mycobacterium salmoniphilum outbreak and Mycobacterium salmoniphilum-like strains.</title>
        <authorList>
            <person name="Behra P.R.K."/>
            <person name="Das S."/>
            <person name="Pettersson B.M.F."/>
            <person name="Shirreff L."/>
            <person name="DuCote T."/>
            <person name="Jacobsson K.G."/>
            <person name="Ennis D.G."/>
            <person name="Kirsebom L.A."/>
        </authorList>
    </citation>
    <scope>NUCLEOTIDE SEQUENCE [LARGE SCALE GENOMIC DNA]</scope>
    <source>
        <strain evidence="2 3">CCUG 63697</strain>
    </source>
</reference>
<evidence type="ECO:0000313" key="3">
    <source>
        <dbReference type="Proteomes" id="UP000295165"/>
    </source>
</evidence>
<evidence type="ECO:0000313" key="2">
    <source>
        <dbReference type="EMBL" id="TDZ50493.1"/>
    </source>
</evidence>
<dbReference type="AlphaFoldDB" id="A0A4V3HV90"/>
<organism evidence="2 3">
    <name type="scientific">Mycobacteroides franklinii</name>
    <dbReference type="NCBI Taxonomy" id="948102"/>
    <lineage>
        <taxon>Bacteria</taxon>
        <taxon>Bacillati</taxon>
        <taxon>Actinomycetota</taxon>
        <taxon>Actinomycetes</taxon>
        <taxon>Mycobacteriales</taxon>
        <taxon>Mycobacteriaceae</taxon>
        <taxon>Mycobacteroides</taxon>
    </lineage>
</organism>
<sequence>MGLPSSSIGQGGRGAALKRGFTKRMASHMSRLTALVLAGLLLSGCEAHCSLGSSSPELTKAKLEAGLKDGIKEKTGVTLASVSCEGALKGEKGATQRCAVVDGEGKTIGVTVRTTDVQGSQIFFNWKVDDQPAGPVT</sequence>
<gene>
    <name evidence="2" type="ORF">CCUG63697_01998</name>
</gene>
<proteinExistence type="predicted"/>
<dbReference type="InterPro" id="IPR025637">
    <property type="entry name" value="DUF4333"/>
</dbReference>
<keyword evidence="3" id="KW-1185">Reference proteome</keyword>
<comment type="caution">
    <text evidence="2">The sequence shown here is derived from an EMBL/GenBank/DDBJ whole genome shotgun (WGS) entry which is preliminary data.</text>
</comment>
<dbReference type="Pfam" id="PF14230">
    <property type="entry name" value="DUF4333"/>
    <property type="match status" value="1"/>
</dbReference>
<protein>
    <recommendedName>
        <fullName evidence="1">DUF4333 domain-containing protein</fullName>
    </recommendedName>
</protein>
<name>A0A4V3HV90_9MYCO</name>
<dbReference type="Proteomes" id="UP000295165">
    <property type="component" value="Unassembled WGS sequence"/>
</dbReference>